<evidence type="ECO:0000256" key="3">
    <source>
        <dbReference type="ARBA" id="ARBA00022454"/>
    </source>
</evidence>
<dbReference type="PANTHER" id="PTHR15995:SF1">
    <property type="entry name" value="PROTEIN ZWILCH HOMOLOG"/>
    <property type="match status" value="1"/>
</dbReference>
<sequence>MLEIGDQNIVSGTTKVKLDSLYNLNTVSVIENLRIRRFKAVNLPYLSDCNHLDEIILLDSAVVKSIRNGESKVVSTEPLSKVENNENEEVDPITGCRLAGDPLRFEYLTLEKLLSMDTLNNTTTDVLLKVERSNKYKININPLSKENFTAVEEAMIAIKNQIPKKDVVAVAAVYNCDNSNETGCLFYGSEINYNERFKKTFDTIFLGNGKQLNSNLFNILSVIDDTPKSSIFVECEYEIIPAIESDMNDYAARISSQFSVTGYWQTKSIKTIPSHPENLSHMMVKYVSGWYDRRVTNINQTYMLHFLRYVAGNLEKGESVFGGGDNADIENEIIKWLDDNKVIGMVKHDNRELDFTEQLWLKLNSVTNIRTLQYIFKEICLRISSGTLTASIHRDNNSTIGALLRDPLHIKKFQSSVFTWESLQSTNAFMEIGFEYIFRQIMHEFKELEIILEKNEKSLYYDVLNESEAYKKIHNTFPFYLALQFAKITIKNICDIQKQFLSRLVMSLILKYKKMTVQEMFSYVYTFKITIEDGCHFRFYDRDIEPDIWTCELISEDKYINGRKTTSILKLQKFNDLEMLNSGIPLNTGITDKYVTSPKEEDKLNLYFGTYTTVDEMPFNTF</sequence>
<keyword evidence="4 9" id="KW-0132">Cell division</keyword>
<dbReference type="AlphaFoldDB" id="A0A0N5A5A6"/>
<dbReference type="WBParaSite" id="PTRK_0001689000.1">
    <property type="protein sequence ID" value="PTRK_0001689000.1"/>
    <property type="gene ID" value="PTRK_0001689000"/>
</dbReference>
<evidence type="ECO:0000313" key="11">
    <source>
        <dbReference type="WBParaSite" id="PTRK_0001689000.1"/>
    </source>
</evidence>
<dbReference type="Proteomes" id="UP000038045">
    <property type="component" value="Unplaced"/>
</dbReference>
<comment type="subcellular location">
    <subcellularLocation>
        <location evidence="1 9">Chromosome</location>
        <location evidence="1 9">Centromere</location>
        <location evidence="1 9">Kinetochore</location>
    </subcellularLocation>
</comment>
<dbReference type="GO" id="GO:1990423">
    <property type="term" value="C:RZZ complex"/>
    <property type="evidence" value="ECO:0007669"/>
    <property type="project" value="UniProtKB-UniRule"/>
</dbReference>
<evidence type="ECO:0000256" key="9">
    <source>
        <dbReference type="RuleBase" id="RU369076"/>
    </source>
</evidence>
<keyword evidence="6 9" id="KW-0995">Kinetochore</keyword>
<evidence type="ECO:0000256" key="7">
    <source>
        <dbReference type="ARBA" id="ARBA00023306"/>
    </source>
</evidence>
<evidence type="ECO:0000256" key="6">
    <source>
        <dbReference type="ARBA" id="ARBA00022838"/>
    </source>
</evidence>
<comment type="function">
    <text evidence="9">Essential component of the mitotic checkpoint, which prevents cells from prematurely exiting mitosis. Required for the assembly of the dynein-dynactin and MAD1-MAD2 complexes onto kinetochores. Its function related to the spindle assembly machinery is proposed to depend on its association in the mitotic RZZ complex.</text>
</comment>
<dbReference type="GO" id="GO:0034501">
    <property type="term" value="P:protein localization to kinetochore"/>
    <property type="evidence" value="ECO:0007669"/>
    <property type="project" value="UniProtKB-UniRule"/>
</dbReference>
<evidence type="ECO:0000256" key="2">
    <source>
        <dbReference type="ARBA" id="ARBA00009062"/>
    </source>
</evidence>
<keyword evidence="10" id="KW-1185">Reference proteome</keyword>
<accession>A0A0N5A5A6</accession>
<evidence type="ECO:0000256" key="8">
    <source>
        <dbReference type="ARBA" id="ARBA00023328"/>
    </source>
</evidence>
<reference evidence="11" key="1">
    <citation type="submission" date="2017-02" db="UniProtKB">
        <authorList>
            <consortium name="WormBaseParasite"/>
        </authorList>
    </citation>
    <scope>IDENTIFICATION</scope>
</reference>
<keyword evidence="5 9" id="KW-0498">Mitosis</keyword>
<evidence type="ECO:0000313" key="10">
    <source>
        <dbReference type="Proteomes" id="UP000038045"/>
    </source>
</evidence>
<proteinExistence type="inferred from homology"/>
<evidence type="ECO:0000256" key="5">
    <source>
        <dbReference type="ARBA" id="ARBA00022776"/>
    </source>
</evidence>
<name>A0A0N5A5A6_PARTI</name>
<dbReference type="STRING" id="131310.A0A0N5A5A6"/>
<dbReference type="Gene3D" id="1.10.287.1880">
    <property type="match status" value="1"/>
</dbReference>
<dbReference type="InterPro" id="IPR018630">
    <property type="entry name" value="Zwilch"/>
</dbReference>
<keyword evidence="7 9" id="KW-0131">Cell cycle</keyword>
<dbReference type="GO" id="GO:0007094">
    <property type="term" value="P:mitotic spindle assembly checkpoint signaling"/>
    <property type="evidence" value="ECO:0007669"/>
    <property type="project" value="UniProtKB-UniRule"/>
</dbReference>
<dbReference type="GO" id="GO:0051301">
    <property type="term" value="P:cell division"/>
    <property type="evidence" value="ECO:0007669"/>
    <property type="project" value="UniProtKB-UniRule"/>
</dbReference>
<organism evidence="10 11">
    <name type="scientific">Parastrongyloides trichosuri</name>
    <name type="common">Possum-specific nematode worm</name>
    <dbReference type="NCBI Taxonomy" id="131310"/>
    <lineage>
        <taxon>Eukaryota</taxon>
        <taxon>Metazoa</taxon>
        <taxon>Ecdysozoa</taxon>
        <taxon>Nematoda</taxon>
        <taxon>Chromadorea</taxon>
        <taxon>Rhabditida</taxon>
        <taxon>Tylenchina</taxon>
        <taxon>Panagrolaimomorpha</taxon>
        <taxon>Strongyloidoidea</taxon>
        <taxon>Strongyloididae</taxon>
        <taxon>Parastrongyloides</taxon>
    </lineage>
</organism>
<comment type="subunit">
    <text evidence="9">Component of the RZZ complex.</text>
</comment>
<protein>
    <recommendedName>
        <fullName evidence="9">Protein zwilch</fullName>
    </recommendedName>
</protein>
<keyword evidence="3 9" id="KW-0158">Chromosome</keyword>
<evidence type="ECO:0000256" key="4">
    <source>
        <dbReference type="ARBA" id="ARBA00022618"/>
    </source>
</evidence>
<comment type="similarity">
    <text evidence="2 9">Belongs to the ZWILCH family.</text>
</comment>
<evidence type="ECO:0000256" key="1">
    <source>
        <dbReference type="ARBA" id="ARBA00004629"/>
    </source>
</evidence>
<dbReference type="Pfam" id="PF09817">
    <property type="entry name" value="Zwilch"/>
    <property type="match status" value="1"/>
</dbReference>
<keyword evidence="8 9" id="KW-0137">Centromere</keyword>
<dbReference type="PANTHER" id="PTHR15995">
    <property type="entry name" value="PROTEIN ZWILCH HOMOLOG"/>
    <property type="match status" value="1"/>
</dbReference>